<name>A0A0E9MV31_9BACT</name>
<dbReference type="EMBL" id="BBWV01000001">
    <property type="protein sequence ID" value="GAO41419.1"/>
    <property type="molecule type" value="Genomic_DNA"/>
</dbReference>
<accession>A0A0E9MV31</accession>
<protein>
    <recommendedName>
        <fullName evidence="3">Extracellular endo-alpha-(1-&gt;5)-L-arabinanase C-terminal domain-containing protein</fullName>
    </recommendedName>
</protein>
<organism evidence="1 2">
    <name type="scientific">Flavihumibacter petaseus NBRC 106054</name>
    <dbReference type="NCBI Taxonomy" id="1220578"/>
    <lineage>
        <taxon>Bacteria</taxon>
        <taxon>Pseudomonadati</taxon>
        <taxon>Bacteroidota</taxon>
        <taxon>Chitinophagia</taxon>
        <taxon>Chitinophagales</taxon>
        <taxon>Chitinophagaceae</taxon>
        <taxon>Flavihumibacter</taxon>
    </lineage>
</organism>
<reference evidence="1 2" key="1">
    <citation type="submission" date="2015-04" db="EMBL/GenBank/DDBJ databases">
        <title>Whole genome shotgun sequence of Flavihumibacter petaseus NBRC 106054.</title>
        <authorList>
            <person name="Miyazawa S."/>
            <person name="Hosoyama A."/>
            <person name="Hashimoto M."/>
            <person name="Noguchi M."/>
            <person name="Tsuchikane K."/>
            <person name="Ohji S."/>
            <person name="Yamazoe A."/>
            <person name="Ichikawa N."/>
            <person name="Kimura A."/>
            <person name="Fujita N."/>
        </authorList>
    </citation>
    <scope>NUCLEOTIDE SEQUENCE [LARGE SCALE GENOMIC DNA]</scope>
    <source>
        <strain evidence="1 2">NBRC 106054</strain>
    </source>
</reference>
<dbReference type="AlphaFoldDB" id="A0A0E9MV31"/>
<evidence type="ECO:0000313" key="2">
    <source>
        <dbReference type="Proteomes" id="UP000033121"/>
    </source>
</evidence>
<dbReference type="RefSeq" id="WP_046367285.1">
    <property type="nucleotide sequence ID" value="NZ_BBWV01000001.1"/>
</dbReference>
<dbReference type="OrthoDB" id="677769at2"/>
<evidence type="ECO:0000313" key="1">
    <source>
        <dbReference type="EMBL" id="GAO41419.1"/>
    </source>
</evidence>
<proteinExistence type="predicted"/>
<gene>
    <name evidence="1" type="ORF">FPE01S_01_04310</name>
</gene>
<evidence type="ECO:0008006" key="3">
    <source>
        <dbReference type="Google" id="ProtNLM"/>
    </source>
</evidence>
<sequence>MKQLVMAATLLLYLVPIVSCNKKEEGPAFATEGIWTGKLGSGNDVPDQPFQIRVKPRGLLERVNGGGEVRGIGSWKVTGNEFTAHYDFIESNGRISLKGNLNKENLQLAGTWGSGDAFTGGGSWFASKFIEQ</sequence>
<comment type="caution">
    <text evidence="1">The sequence shown here is derived from an EMBL/GenBank/DDBJ whole genome shotgun (WGS) entry which is preliminary data.</text>
</comment>
<keyword evidence="2" id="KW-1185">Reference proteome</keyword>
<dbReference type="Proteomes" id="UP000033121">
    <property type="component" value="Unassembled WGS sequence"/>
</dbReference>
<dbReference type="STRING" id="1220578.FPE01S_01_04310"/>